<gene>
    <name evidence="3" type="ORF">KTH90_00830</name>
</gene>
<dbReference type="EMBL" id="JAHQCX010000001">
    <property type="protein sequence ID" value="MBU9724548.1"/>
    <property type="molecule type" value="Genomic_DNA"/>
</dbReference>
<keyword evidence="1" id="KW-1133">Transmembrane helix</keyword>
<accession>A0ABS6K1F2</accession>
<dbReference type="Proteomes" id="UP001314681">
    <property type="component" value="Unassembled WGS sequence"/>
</dbReference>
<keyword evidence="1" id="KW-0472">Membrane</keyword>
<dbReference type="Pfam" id="PF12645">
    <property type="entry name" value="HTH_16"/>
    <property type="match status" value="1"/>
</dbReference>
<dbReference type="InterPro" id="IPR013325">
    <property type="entry name" value="RNA_pol_sigma_r2"/>
</dbReference>
<evidence type="ECO:0000313" key="4">
    <source>
        <dbReference type="Proteomes" id="UP001314681"/>
    </source>
</evidence>
<name>A0ABS6K1F2_9FIRM</name>
<comment type="caution">
    <text evidence="3">The sequence shown here is derived from an EMBL/GenBank/DDBJ whole genome shotgun (WGS) entry which is preliminary data.</text>
</comment>
<reference evidence="3 4" key="1">
    <citation type="submission" date="2021-06" db="EMBL/GenBank/DDBJ databases">
        <title>Description of novel taxa of the family Lachnospiraceae.</title>
        <authorList>
            <person name="Chaplin A.V."/>
            <person name="Sokolova S.R."/>
            <person name="Pikina A.P."/>
            <person name="Korzhanova M."/>
            <person name="Belova V."/>
            <person name="Korostin D."/>
            <person name="Efimov B.A."/>
        </authorList>
    </citation>
    <scope>NUCLEOTIDE SEQUENCE [LARGE SCALE GENOMIC DNA]</scope>
    <source>
        <strain evidence="3 4">ASD4241</strain>
    </source>
</reference>
<dbReference type="Gene3D" id="1.10.1740.10">
    <property type="match status" value="1"/>
</dbReference>
<keyword evidence="4" id="KW-1185">Reference proteome</keyword>
<dbReference type="InterPro" id="IPR024760">
    <property type="entry name" value="HTH_dom_conjug_TS-like"/>
</dbReference>
<sequence>MQTETFELIDKAVDGNKKALEGLILEVEDMIYNLSLRMLGSLYDAQDATQEIIIKIITQLSTLLVMSAVLGTAISAAGHFIL</sequence>
<evidence type="ECO:0000313" key="3">
    <source>
        <dbReference type="EMBL" id="MBU9724548.1"/>
    </source>
</evidence>
<dbReference type="SUPFAM" id="SSF88946">
    <property type="entry name" value="Sigma2 domain of RNA polymerase sigma factors"/>
    <property type="match status" value="1"/>
</dbReference>
<dbReference type="RefSeq" id="WP_238726093.1">
    <property type="nucleotide sequence ID" value="NZ_JAHQCX010000001.1"/>
</dbReference>
<keyword evidence="1" id="KW-0812">Transmembrane</keyword>
<evidence type="ECO:0000256" key="1">
    <source>
        <dbReference type="SAM" id="Phobius"/>
    </source>
</evidence>
<proteinExistence type="predicted"/>
<protein>
    <submittedName>
        <fullName evidence="3">Helix-turn-helix domain-containing protein</fullName>
    </submittedName>
</protein>
<feature type="domain" description="Helix-turn-helix conjugative transposon-like" evidence="2">
    <location>
        <begin position="6"/>
        <end position="60"/>
    </location>
</feature>
<evidence type="ECO:0000259" key="2">
    <source>
        <dbReference type="Pfam" id="PF12645"/>
    </source>
</evidence>
<feature type="transmembrane region" description="Helical" evidence="1">
    <location>
        <begin position="60"/>
        <end position="81"/>
    </location>
</feature>
<organism evidence="3 4">
    <name type="scientific">Diplocloster modestus</name>
    <dbReference type="NCBI Taxonomy" id="2850322"/>
    <lineage>
        <taxon>Bacteria</taxon>
        <taxon>Bacillati</taxon>
        <taxon>Bacillota</taxon>
        <taxon>Clostridia</taxon>
        <taxon>Lachnospirales</taxon>
        <taxon>Lachnospiraceae</taxon>
        <taxon>Diplocloster</taxon>
    </lineage>
</organism>